<keyword evidence="1" id="KW-0812">Transmembrane</keyword>
<sequence>MRKFNFTRPLLIIAVALLAKSLGTLVSVSLGATQETAENIGFAVMMIAALLTFSKLNKSRNKQ</sequence>
<dbReference type="AlphaFoldDB" id="A0A7Z2VNM2"/>
<keyword evidence="1" id="KW-1133">Transmembrane helix</keyword>
<reference evidence="2 3" key="1">
    <citation type="submission" date="2020-04" db="EMBL/GenBank/DDBJ databases">
        <title>Genome sequencing of novel species.</title>
        <authorList>
            <person name="Heo J."/>
            <person name="Kim S.-J."/>
            <person name="Kim J.-S."/>
            <person name="Hong S.-B."/>
            <person name="Kwon S.-W."/>
        </authorList>
    </citation>
    <scope>NUCLEOTIDE SEQUENCE [LARGE SCALE GENOMIC DNA]</scope>
    <source>
        <strain evidence="2 3">MFER-1</strain>
    </source>
</reference>
<evidence type="ECO:0000256" key="1">
    <source>
        <dbReference type="SAM" id="Phobius"/>
    </source>
</evidence>
<dbReference type="KEGG" id="cheb:HH215_26665"/>
<evidence type="ECO:0000313" key="2">
    <source>
        <dbReference type="EMBL" id="QJD86394.1"/>
    </source>
</evidence>
<feature type="transmembrane region" description="Helical" evidence="1">
    <location>
        <begin position="39"/>
        <end position="56"/>
    </location>
</feature>
<proteinExistence type="predicted"/>
<protein>
    <submittedName>
        <fullName evidence="2">Uncharacterized protein</fullName>
    </submittedName>
</protein>
<organism evidence="2 3">
    <name type="scientific">Cohnella herbarum</name>
    <dbReference type="NCBI Taxonomy" id="2728023"/>
    <lineage>
        <taxon>Bacteria</taxon>
        <taxon>Bacillati</taxon>
        <taxon>Bacillota</taxon>
        <taxon>Bacilli</taxon>
        <taxon>Bacillales</taxon>
        <taxon>Paenibacillaceae</taxon>
        <taxon>Cohnella</taxon>
    </lineage>
</organism>
<accession>A0A7Z2VNM2</accession>
<gene>
    <name evidence="2" type="ORF">HH215_26665</name>
</gene>
<evidence type="ECO:0000313" key="3">
    <source>
        <dbReference type="Proteomes" id="UP000502248"/>
    </source>
</evidence>
<keyword evidence="3" id="KW-1185">Reference proteome</keyword>
<dbReference type="EMBL" id="CP051680">
    <property type="protein sequence ID" value="QJD86394.1"/>
    <property type="molecule type" value="Genomic_DNA"/>
</dbReference>
<name>A0A7Z2VNM2_9BACL</name>
<dbReference type="RefSeq" id="WP_169282643.1">
    <property type="nucleotide sequence ID" value="NZ_CP051680.1"/>
</dbReference>
<dbReference type="Proteomes" id="UP000502248">
    <property type="component" value="Chromosome"/>
</dbReference>
<keyword evidence="1" id="KW-0472">Membrane</keyword>